<accession>A0A080LWV8</accession>
<evidence type="ECO:0000313" key="3">
    <source>
        <dbReference type="Proteomes" id="UP000020077"/>
    </source>
</evidence>
<gene>
    <name evidence="2" type="ORF">AW09_001560</name>
</gene>
<comment type="caution">
    <text evidence="2">The sequence shown here is derived from an EMBL/GenBank/DDBJ whole genome shotgun (WGS) entry which is preliminary data.</text>
</comment>
<dbReference type="EMBL" id="JDVG02000267">
    <property type="protein sequence ID" value="KFB73188.1"/>
    <property type="molecule type" value="Genomic_DNA"/>
</dbReference>
<reference evidence="2 3" key="1">
    <citation type="submission" date="2014-02" db="EMBL/GenBank/DDBJ databases">
        <title>Expanding our view of genomic diversity in Candidatus Accumulibacter clades.</title>
        <authorList>
            <person name="Skennerton C.T."/>
            <person name="Barr J.J."/>
            <person name="Slater F.R."/>
            <person name="Bond P.L."/>
            <person name="Tyson G.W."/>
        </authorList>
    </citation>
    <scope>NUCLEOTIDE SEQUENCE [LARGE SCALE GENOMIC DNA]</scope>
    <source>
        <strain evidence="3">BA-91</strain>
    </source>
</reference>
<protein>
    <submittedName>
        <fullName evidence="2">Uncharacterized protein</fullName>
    </submittedName>
</protein>
<feature type="region of interest" description="Disordered" evidence="1">
    <location>
        <begin position="293"/>
        <end position="321"/>
    </location>
</feature>
<organism evidence="2 3">
    <name type="scientific">Candidatus Accumulibacter phosphatis</name>
    <dbReference type="NCBI Taxonomy" id="327160"/>
    <lineage>
        <taxon>Bacteria</taxon>
        <taxon>Pseudomonadati</taxon>
        <taxon>Pseudomonadota</taxon>
        <taxon>Betaproteobacteria</taxon>
        <taxon>Candidatus Accumulibacter</taxon>
    </lineage>
</organism>
<feature type="compositionally biased region" description="Basic residues" evidence="1">
    <location>
        <begin position="299"/>
        <end position="321"/>
    </location>
</feature>
<proteinExistence type="predicted"/>
<dbReference type="Proteomes" id="UP000020077">
    <property type="component" value="Unassembled WGS sequence"/>
</dbReference>
<evidence type="ECO:0000256" key="1">
    <source>
        <dbReference type="SAM" id="MobiDB-lite"/>
    </source>
</evidence>
<name>A0A080LWV8_9PROT</name>
<dbReference type="AlphaFoldDB" id="A0A080LWV8"/>
<sequence length="321" mass="34670">MTQVDDLAERALTHADFRAYQIDAYDQALLNNVREAQVELQIEQLKQVEGVCATIRLRIEQDLVMSRQAFIGSLTLESDDEDLSQIALNLVITDLAGNVVASNVFGISNDYLSGIDALDGTDGLAAGGSFTSEDTFLPSTLAAPEGPAAYRIGGTLSFRDVTESHDHLIQLDPVTVHVLPQAELTLDYFQERNVVSDDPFTDDVVEPASPFLLGVLLSNDGRGTADSLRIESAQPKIIDNEKGLLVDFKIIGSQVDGESPSGSLTAVFGDIGPGDTAAGAWFLECCGHTRGAVGDGRGREHRRQFRLPRPGGRRRVPLHAR</sequence>
<evidence type="ECO:0000313" key="2">
    <source>
        <dbReference type="EMBL" id="KFB73188.1"/>
    </source>
</evidence>